<evidence type="ECO:0000313" key="1">
    <source>
        <dbReference type="EMBL" id="SDT60966.1"/>
    </source>
</evidence>
<protein>
    <submittedName>
        <fullName evidence="1">Uncharacterized protein</fullName>
    </submittedName>
</protein>
<evidence type="ECO:0000313" key="2">
    <source>
        <dbReference type="Proteomes" id="UP000198688"/>
    </source>
</evidence>
<gene>
    <name evidence="1" type="ORF">SAMN04489716_4839</name>
</gene>
<dbReference type="OrthoDB" id="3575561at2"/>
<dbReference type="Proteomes" id="UP000198688">
    <property type="component" value="Chromosome I"/>
</dbReference>
<dbReference type="RefSeq" id="WP_092546707.1">
    <property type="nucleotide sequence ID" value="NZ_BOMJ01000008.1"/>
</dbReference>
<organism evidence="1 2">
    <name type="scientific">Actinoplanes derwentensis</name>
    <dbReference type="NCBI Taxonomy" id="113562"/>
    <lineage>
        <taxon>Bacteria</taxon>
        <taxon>Bacillati</taxon>
        <taxon>Actinomycetota</taxon>
        <taxon>Actinomycetes</taxon>
        <taxon>Micromonosporales</taxon>
        <taxon>Micromonosporaceae</taxon>
        <taxon>Actinoplanes</taxon>
    </lineage>
</organism>
<sequence length="198" mass="21819">MSDEIERLEWDEVKAVVAPMISTWSDGSEVSWAEYAWGVLGAHGLTTYASEIERTYCLLRALAVSAFYLDFCARAFGEGSPDDWRYKVDGDQIGPAPLIDPFTLGQLVEREGMEVDNGTYSDGEQTIEALRDVVAAEYAGVVKALREHGNDAQLFASMFSTSRSGVAYPLPSDQVTAVVDHDLAGDKMYAWMWLTGEL</sequence>
<reference evidence="1 2" key="1">
    <citation type="submission" date="2016-10" db="EMBL/GenBank/DDBJ databases">
        <authorList>
            <person name="de Groot N.N."/>
        </authorList>
    </citation>
    <scope>NUCLEOTIDE SEQUENCE [LARGE SCALE GENOMIC DNA]</scope>
    <source>
        <strain evidence="1 2">DSM 43941</strain>
    </source>
</reference>
<name>A0A1H2BT74_9ACTN</name>
<dbReference type="STRING" id="113562.SAMN04489716_4839"/>
<keyword evidence="2" id="KW-1185">Reference proteome</keyword>
<accession>A0A1H2BT74</accession>
<dbReference type="AlphaFoldDB" id="A0A1H2BT74"/>
<proteinExistence type="predicted"/>
<dbReference type="EMBL" id="LT629758">
    <property type="protein sequence ID" value="SDT60966.1"/>
    <property type="molecule type" value="Genomic_DNA"/>
</dbReference>